<dbReference type="Proteomes" id="UP001209878">
    <property type="component" value="Unassembled WGS sequence"/>
</dbReference>
<sequence>MNNLTCGLQAFQNKASHSVALHQTSRSIGCHTVLGRHHCIRHRSASDVTSHIGCHIAFGHRRQTQRYVTPSNLAHWVDVCSLPLSQDLESLSGASEDTAVYTVAQHLRRESNYLQSIVRMHSRVHAYIRTHTTCLVIASPTIAHSDFVLHELAVAVATSTLLRHRHCLENHLSSRWRSHCHGNNLLI</sequence>
<organism evidence="1 2">
    <name type="scientific">Ridgeia piscesae</name>
    <name type="common">Tubeworm</name>
    <dbReference type="NCBI Taxonomy" id="27915"/>
    <lineage>
        <taxon>Eukaryota</taxon>
        <taxon>Metazoa</taxon>
        <taxon>Spiralia</taxon>
        <taxon>Lophotrochozoa</taxon>
        <taxon>Annelida</taxon>
        <taxon>Polychaeta</taxon>
        <taxon>Sedentaria</taxon>
        <taxon>Canalipalpata</taxon>
        <taxon>Sabellida</taxon>
        <taxon>Siboglinidae</taxon>
        <taxon>Ridgeia</taxon>
    </lineage>
</organism>
<dbReference type="EMBL" id="JAODUO010000018">
    <property type="protein sequence ID" value="KAK2193027.1"/>
    <property type="molecule type" value="Genomic_DNA"/>
</dbReference>
<comment type="caution">
    <text evidence="1">The sequence shown here is derived from an EMBL/GenBank/DDBJ whole genome shotgun (WGS) entry which is preliminary data.</text>
</comment>
<name>A0AAD9PDX9_RIDPI</name>
<keyword evidence="2" id="KW-1185">Reference proteome</keyword>
<evidence type="ECO:0000313" key="1">
    <source>
        <dbReference type="EMBL" id="KAK2193027.1"/>
    </source>
</evidence>
<reference evidence="1" key="1">
    <citation type="journal article" date="2023" name="Mol. Biol. Evol.">
        <title>Third-Generation Sequencing Reveals the Adaptive Role of the Epigenome in Three Deep-Sea Polychaetes.</title>
        <authorList>
            <person name="Perez M."/>
            <person name="Aroh O."/>
            <person name="Sun Y."/>
            <person name="Lan Y."/>
            <person name="Juniper S.K."/>
            <person name="Young C.R."/>
            <person name="Angers B."/>
            <person name="Qian P.Y."/>
        </authorList>
    </citation>
    <scope>NUCLEOTIDE SEQUENCE</scope>
    <source>
        <strain evidence="1">R07B-5</strain>
    </source>
</reference>
<gene>
    <name evidence="1" type="ORF">NP493_18g06020</name>
</gene>
<accession>A0AAD9PDX9</accession>
<dbReference type="AlphaFoldDB" id="A0AAD9PDX9"/>
<protein>
    <submittedName>
        <fullName evidence="1">Uncharacterized protein</fullName>
    </submittedName>
</protein>
<evidence type="ECO:0000313" key="2">
    <source>
        <dbReference type="Proteomes" id="UP001209878"/>
    </source>
</evidence>
<proteinExistence type="predicted"/>